<evidence type="ECO:0000256" key="6">
    <source>
        <dbReference type="ARBA" id="ARBA00023065"/>
    </source>
</evidence>
<reference evidence="10 11" key="1">
    <citation type="journal article" date="2016" name="G3 (Bethesda)">
        <title>First Draft Assembly and Annotation of the Genome of a California Endemic Oak Quercus lobata Nee (Fagaceae).</title>
        <authorList>
            <person name="Sork V.L."/>
            <person name="Fitz-Gibbon S.T."/>
            <person name="Puiu D."/>
            <person name="Crepeau M."/>
            <person name="Gugger P.F."/>
            <person name="Sherman R."/>
            <person name="Stevens K."/>
            <person name="Langley C.H."/>
            <person name="Pellegrini M."/>
            <person name="Salzberg S.L."/>
        </authorList>
    </citation>
    <scope>NUCLEOTIDE SEQUENCE [LARGE SCALE GENOMIC DNA]</scope>
    <source>
        <strain evidence="10 11">cv. SW786</strain>
    </source>
</reference>
<evidence type="ECO:0000313" key="11">
    <source>
        <dbReference type="Proteomes" id="UP000594261"/>
    </source>
</evidence>
<evidence type="ECO:0008006" key="12">
    <source>
        <dbReference type="Google" id="ProtNLM"/>
    </source>
</evidence>
<sequence>MNIAAPNIENAGPFTRACGWHKLLPNKIVEMAKKIKKLGQDDPRRIIHSLKVGLALTLVSLFYYIQPLYDRIGENSIWAVITVILVFEFSVGATLGKGLNRMLATLSAGALGVGVHHLATLFGEKGEPIVLGFFVAMIAATITFVRFFPTMKARYDYGLLIFILTFSLVSVSGYREDKVLHMAHQRVTTIIMGSFIAIVTCICIRPVWIGEELQNLIANNIEKLGNFLQGFGSEFFKISEDRQPLSNIAFIQGYKSLLTSKNNEETMANLARWEMWHHRFGLFHPWKQYVKIGTLTWQCAYKIEALNNYLNSEIQTLNEFGRKIQEPSTKICSESGKALRELASAVKKMNQPTSVNAHIENSKTAIENLKFMLDTYHLEDADLQEIMPSAEVALTLIDVVPCIVKIADAVQELASLAHFKTPATRVSP</sequence>
<evidence type="ECO:0000256" key="2">
    <source>
        <dbReference type="ARBA" id="ARBA00007079"/>
    </source>
</evidence>
<dbReference type="OMA" id="LICPVWI"/>
<dbReference type="GO" id="GO:0034220">
    <property type="term" value="P:monoatomic ion transmembrane transport"/>
    <property type="evidence" value="ECO:0007669"/>
    <property type="project" value="UniProtKB-KW"/>
</dbReference>
<evidence type="ECO:0000256" key="7">
    <source>
        <dbReference type="ARBA" id="ARBA00023136"/>
    </source>
</evidence>
<accession>A0A7N2KN13</accession>
<feature type="transmembrane region" description="Helical" evidence="9">
    <location>
        <begin position="155"/>
        <end position="175"/>
    </location>
</feature>
<evidence type="ECO:0000256" key="4">
    <source>
        <dbReference type="ARBA" id="ARBA00022692"/>
    </source>
</evidence>
<dbReference type="EnsemblPlants" id="QL01p019970:mrna">
    <property type="protein sequence ID" value="QL01p019970:mrna"/>
    <property type="gene ID" value="QL01p019970"/>
</dbReference>
<dbReference type="GO" id="GO:0016020">
    <property type="term" value="C:membrane"/>
    <property type="evidence" value="ECO:0007669"/>
    <property type="project" value="UniProtKB-SubCell"/>
</dbReference>
<dbReference type="InParanoid" id="A0A7N2KN13"/>
<keyword evidence="4 9" id="KW-0812">Transmembrane</keyword>
<evidence type="ECO:0000256" key="1">
    <source>
        <dbReference type="ARBA" id="ARBA00004141"/>
    </source>
</evidence>
<dbReference type="EMBL" id="LRBV02000001">
    <property type="status" value="NOT_ANNOTATED_CDS"/>
    <property type="molecule type" value="Genomic_DNA"/>
</dbReference>
<dbReference type="Gramene" id="QL01p019970:mrna">
    <property type="protein sequence ID" value="QL01p019970:mrna"/>
    <property type="gene ID" value="QL01p019970"/>
</dbReference>
<feature type="transmembrane region" description="Helical" evidence="9">
    <location>
        <begin position="77"/>
        <end position="96"/>
    </location>
</feature>
<organism evidence="10 11">
    <name type="scientific">Quercus lobata</name>
    <name type="common">Valley oak</name>
    <dbReference type="NCBI Taxonomy" id="97700"/>
    <lineage>
        <taxon>Eukaryota</taxon>
        <taxon>Viridiplantae</taxon>
        <taxon>Streptophyta</taxon>
        <taxon>Embryophyta</taxon>
        <taxon>Tracheophyta</taxon>
        <taxon>Spermatophyta</taxon>
        <taxon>Magnoliopsida</taxon>
        <taxon>eudicotyledons</taxon>
        <taxon>Gunneridae</taxon>
        <taxon>Pentapetalae</taxon>
        <taxon>rosids</taxon>
        <taxon>fabids</taxon>
        <taxon>Fagales</taxon>
        <taxon>Fagaceae</taxon>
        <taxon>Quercus</taxon>
    </lineage>
</organism>
<keyword evidence="6" id="KW-0406">Ion transport</keyword>
<dbReference type="Proteomes" id="UP000594261">
    <property type="component" value="Chromosome 1"/>
</dbReference>
<dbReference type="KEGG" id="qlo:115950528"/>
<evidence type="ECO:0000313" key="10">
    <source>
        <dbReference type="EnsemblPlants" id="QL01p019970:mrna"/>
    </source>
</evidence>
<dbReference type="PANTHER" id="PTHR31086">
    <property type="entry name" value="ALUMINUM-ACTIVATED MALATE TRANSPORTER 10"/>
    <property type="match status" value="1"/>
</dbReference>
<dbReference type="AlphaFoldDB" id="A0A7N2KN13"/>
<reference evidence="10" key="2">
    <citation type="submission" date="2021-01" db="UniProtKB">
        <authorList>
            <consortium name="EnsemblPlants"/>
        </authorList>
    </citation>
    <scope>IDENTIFICATION</scope>
</reference>
<dbReference type="GO" id="GO:0015743">
    <property type="term" value="P:malate transport"/>
    <property type="evidence" value="ECO:0007669"/>
    <property type="project" value="InterPro"/>
</dbReference>
<evidence type="ECO:0000256" key="3">
    <source>
        <dbReference type="ARBA" id="ARBA00022448"/>
    </source>
</evidence>
<keyword evidence="11" id="KW-1185">Reference proteome</keyword>
<keyword evidence="8" id="KW-0407">Ion channel</keyword>
<proteinExistence type="inferred from homology"/>
<name>A0A7N2KN13_QUELO</name>
<evidence type="ECO:0000256" key="9">
    <source>
        <dbReference type="SAM" id="Phobius"/>
    </source>
</evidence>
<dbReference type="GeneID" id="115950528"/>
<dbReference type="OrthoDB" id="68611at2759"/>
<keyword evidence="7 9" id="KW-0472">Membrane</keyword>
<dbReference type="InterPro" id="IPR020966">
    <property type="entry name" value="ALMT"/>
</dbReference>
<evidence type="ECO:0000256" key="8">
    <source>
        <dbReference type="ARBA" id="ARBA00023303"/>
    </source>
</evidence>
<comment type="similarity">
    <text evidence="2">Belongs to the aromatic acid exporter (TC 2.A.85) family.</text>
</comment>
<feature type="transmembrane region" description="Helical" evidence="9">
    <location>
        <begin position="187"/>
        <end position="208"/>
    </location>
</feature>
<feature type="transmembrane region" description="Helical" evidence="9">
    <location>
        <begin position="129"/>
        <end position="148"/>
    </location>
</feature>
<dbReference type="Pfam" id="PF11744">
    <property type="entry name" value="ALMT"/>
    <property type="match status" value="1"/>
</dbReference>
<keyword evidence="5 9" id="KW-1133">Transmembrane helix</keyword>
<feature type="transmembrane region" description="Helical" evidence="9">
    <location>
        <begin position="103"/>
        <end position="123"/>
    </location>
</feature>
<evidence type="ECO:0000256" key="5">
    <source>
        <dbReference type="ARBA" id="ARBA00022989"/>
    </source>
</evidence>
<protein>
    <recommendedName>
        <fullName evidence="12">Aluminum-activated malate transporter</fullName>
    </recommendedName>
</protein>
<dbReference type="RefSeq" id="XP_030923583.1">
    <property type="nucleotide sequence ID" value="XM_031067723.1"/>
</dbReference>
<feature type="transmembrane region" description="Helical" evidence="9">
    <location>
        <begin position="46"/>
        <end position="65"/>
    </location>
</feature>
<comment type="subcellular location">
    <subcellularLocation>
        <location evidence="1">Membrane</location>
        <topology evidence="1">Multi-pass membrane protein</topology>
    </subcellularLocation>
</comment>
<gene>
    <name evidence="10" type="primary">LOC115950528</name>
</gene>
<keyword evidence="3" id="KW-0813">Transport</keyword>